<gene>
    <name evidence="1" type="ORF">CONCODRAFT_9582</name>
</gene>
<sequence>MEISNIKNIIDWNNIFILDEFIDNFDSNNYINLSSLSKSIRQKLKSNIFFKISLTGKSISNKYNESIVDDEQLKEVSNYFEYLNNPYKYNEFKDKWEVQLSNNSGLLFLSQLIEEELKGIRKFIRNFSVDRFSDSFYFLCPLTVNLTNLTRLSLKECAFPLLMMLKIGEHLKNLKFLKLYLVNLVGLSKQELSPEDIYLPRNLEEVSFECCDVFNMFSVPNTLSLIHDGLYSEQEELKHLQGFKIPSLKKLTI</sequence>
<dbReference type="EMBL" id="KQ964589">
    <property type="protein sequence ID" value="KXN68202.1"/>
    <property type="molecule type" value="Genomic_DNA"/>
</dbReference>
<reference evidence="1 2" key="1">
    <citation type="journal article" date="2015" name="Genome Biol. Evol.">
        <title>Phylogenomic analyses indicate that early fungi evolved digesting cell walls of algal ancestors of land plants.</title>
        <authorList>
            <person name="Chang Y."/>
            <person name="Wang S."/>
            <person name="Sekimoto S."/>
            <person name="Aerts A.L."/>
            <person name="Choi C."/>
            <person name="Clum A."/>
            <person name="LaButti K.M."/>
            <person name="Lindquist E.A."/>
            <person name="Yee Ngan C."/>
            <person name="Ohm R.A."/>
            <person name="Salamov A.A."/>
            <person name="Grigoriev I.V."/>
            <person name="Spatafora J.W."/>
            <person name="Berbee M.L."/>
        </authorList>
    </citation>
    <scope>NUCLEOTIDE SEQUENCE [LARGE SCALE GENOMIC DNA]</scope>
    <source>
        <strain evidence="1 2">NRRL 28638</strain>
    </source>
</reference>
<accession>A0A137NZP4</accession>
<keyword evidence="2" id="KW-1185">Reference proteome</keyword>
<organism evidence="1 2">
    <name type="scientific">Conidiobolus coronatus (strain ATCC 28846 / CBS 209.66 / NRRL 28638)</name>
    <name type="common">Delacroixia coronata</name>
    <dbReference type="NCBI Taxonomy" id="796925"/>
    <lineage>
        <taxon>Eukaryota</taxon>
        <taxon>Fungi</taxon>
        <taxon>Fungi incertae sedis</taxon>
        <taxon>Zoopagomycota</taxon>
        <taxon>Entomophthoromycotina</taxon>
        <taxon>Entomophthoromycetes</taxon>
        <taxon>Entomophthorales</taxon>
        <taxon>Ancylistaceae</taxon>
        <taxon>Conidiobolus</taxon>
    </lineage>
</organism>
<dbReference type="SUPFAM" id="SSF52047">
    <property type="entry name" value="RNI-like"/>
    <property type="match status" value="1"/>
</dbReference>
<dbReference type="Proteomes" id="UP000070444">
    <property type="component" value="Unassembled WGS sequence"/>
</dbReference>
<evidence type="ECO:0000313" key="2">
    <source>
        <dbReference type="Proteomes" id="UP000070444"/>
    </source>
</evidence>
<name>A0A137NZP4_CONC2</name>
<dbReference type="AlphaFoldDB" id="A0A137NZP4"/>
<evidence type="ECO:0000313" key="1">
    <source>
        <dbReference type="EMBL" id="KXN68202.1"/>
    </source>
</evidence>
<proteinExistence type="predicted"/>
<protein>
    <submittedName>
        <fullName evidence="1">Uncharacterized protein</fullName>
    </submittedName>
</protein>